<keyword evidence="2" id="KW-1185">Reference proteome</keyword>
<proteinExistence type="predicted"/>
<gene>
    <name evidence="1" type="ORF">ADL15_21585</name>
</gene>
<name>A0A117MRG2_9ACTN</name>
<organism evidence="1 2">
    <name type="scientific">Actinoplanes awajinensis subsp. mycoplanecinus</name>
    <dbReference type="NCBI Taxonomy" id="135947"/>
    <lineage>
        <taxon>Bacteria</taxon>
        <taxon>Bacillati</taxon>
        <taxon>Actinomycetota</taxon>
        <taxon>Actinomycetes</taxon>
        <taxon>Micromonosporales</taxon>
        <taxon>Micromonosporaceae</taxon>
        <taxon>Actinoplanes</taxon>
    </lineage>
</organism>
<dbReference type="AlphaFoldDB" id="A0A117MRG2"/>
<evidence type="ECO:0000313" key="2">
    <source>
        <dbReference type="Proteomes" id="UP000053244"/>
    </source>
</evidence>
<protein>
    <submittedName>
        <fullName evidence="1">Uncharacterized protein</fullName>
    </submittedName>
</protein>
<dbReference type="EMBL" id="LLZH01000200">
    <property type="protein sequence ID" value="KUL31767.1"/>
    <property type="molecule type" value="Genomic_DNA"/>
</dbReference>
<reference evidence="1 2" key="1">
    <citation type="submission" date="2015-10" db="EMBL/GenBank/DDBJ databases">
        <authorList>
            <person name="Gilbert D.G."/>
        </authorList>
    </citation>
    <scope>NUCLEOTIDE SEQUENCE [LARGE SCALE GENOMIC DNA]</scope>
    <source>
        <strain evidence="1 2">NRRL B-16712</strain>
    </source>
</reference>
<sequence length="83" mass="8485">MLGDEEADTATAQARLREALTGVGVKGDLAAIADGLLTASPATWSKTAEAVSICEHPSSARNPASPCALKPADLQTLSRVLQP</sequence>
<evidence type="ECO:0000313" key="1">
    <source>
        <dbReference type="EMBL" id="KUL31767.1"/>
    </source>
</evidence>
<accession>A0A117MRG2</accession>
<comment type="caution">
    <text evidence="1">The sequence shown here is derived from an EMBL/GenBank/DDBJ whole genome shotgun (WGS) entry which is preliminary data.</text>
</comment>
<dbReference type="Proteomes" id="UP000053244">
    <property type="component" value="Unassembled WGS sequence"/>
</dbReference>